<dbReference type="InterPro" id="IPR020568">
    <property type="entry name" value="Ribosomal_Su5_D2-typ_SF"/>
</dbReference>
<evidence type="ECO:0000256" key="8">
    <source>
        <dbReference type="ARBA" id="ARBA00022741"/>
    </source>
</evidence>
<dbReference type="InterPro" id="IPR036554">
    <property type="entry name" value="GHMP_kinase_C_sf"/>
</dbReference>
<dbReference type="InterPro" id="IPR014721">
    <property type="entry name" value="Ribsml_uS5_D2-typ_fold_subgr"/>
</dbReference>
<feature type="binding site" evidence="12">
    <location>
        <begin position="91"/>
        <end position="101"/>
    </location>
    <ligand>
        <name>ATP</name>
        <dbReference type="ChEBI" id="CHEBI:30616"/>
    </ligand>
</feature>
<keyword evidence="10 12" id="KW-0067">ATP-binding</keyword>
<evidence type="ECO:0000313" key="15">
    <source>
        <dbReference type="EMBL" id="GAL83952.1"/>
    </source>
</evidence>
<dbReference type="Pfam" id="PF00288">
    <property type="entry name" value="GHMP_kinases_N"/>
    <property type="match status" value="1"/>
</dbReference>
<dbReference type="GO" id="GO:0004413">
    <property type="term" value="F:homoserine kinase activity"/>
    <property type="evidence" value="ECO:0007669"/>
    <property type="project" value="UniProtKB-UniRule"/>
</dbReference>
<dbReference type="GO" id="GO:0009088">
    <property type="term" value="P:threonine biosynthetic process"/>
    <property type="evidence" value="ECO:0007669"/>
    <property type="project" value="UniProtKB-UniRule"/>
</dbReference>
<dbReference type="Pfam" id="PF08544">
    <property type="entry name" value="GHMP_kinases_C"/>
    <property type="match status" value="1"/>
</dbReference>
<comment type="catalytic activity">
    <reaction evidence="11 12">
        <text>L-homoserine + ATP = O-phospho-L-homoserine + ADP + H(+)</text>
        <dbReference type="Rhea" id="RHEA:13985"/>
        <dbReference type="ChEBI" id="CHEBI:15378"/>
        <dbReference type="ChEBI" id="CHEBI:30616"/>
        <dbReference type="ChEBI" id="CHEBI:57476"/>
        <dbReference type="ChEBI" id="CHEBI:57590"/>
        <dbReference type="ChEBI" id="CHEBI:456216"/>
        <dbReference type="EC" id="2.7.1.39"/>
    </reaction>
</comment>
<dbReference type="PRINTS" id="PR00958">
    <property type="entry name" value="HOMSERKINASE"/>
</dbReference>
<keyword evidence="8 12" id="KW-0547">Nucleotide-binding</keyword>
<evidence type="ECO:0000256" key="9">
    <source>
        <dbReference type="ARBA" id="ARBA00022777"/>
    </source>
</evidence>
<evidence type="ECO:0000256" key="2">
    <source>
        <dbReference type="ARBA" id="ARBA00007370"/>
    </source>
</evidence>
<dbReference type="OrthoDB" id="9769912at2"/>
<dbReference type="InterPro" id="IPR006203">
    <property type="entry name" value="GHMP_knse_ATP-bd_CS"/>
</dbReference>
<dbReference type="eggNOG" id="COG0083">
    <property type="taxonomic scope" value="Bacteria"/>
</dbReference>
<dbReference type="STRING" id="153721.MYP_1180"/>
<evidence type="ECO:0000256" key="10">
    <source>
        <dbReference type="ARBA" id="ARBA00022840"/>
    </source>
</evidence>
<dbReference type="Gene3D" id="3.30.230.10">
    <property type="match status" value="1"/>
</dbReference>
<keyword evidence="9 12" id="KW-0418">Kinase</keyword>
<dbReference type="InterPro" id="IPR013750">
    <property type="entry name" value="GHMP_kinase_C_dom"/>
</dbReference>
<keyword evidence="12" id="KW-0963">Cytoplasm</keyword>
<protein>
    <recommendedName>
        <fullName evidence="4 12">Homoserine kinase</fullName>
        <shortName evidence="12">HK</shortName>
        <shortName evidence="12">HSK</shortName>
        <ecNumber evidence="3 12">2.7.1.39</ecNumber>
    </recommendedName>
</protein>
<evidence type="ECO:0000256" key="3">
    <source>
        <dbReference type="ARBA" id="ARBA00012078"/>
    </source>
</evidence>
<evidence type="ECO:0000259" key="14">
    <source>
        <dbReference type="Pfam" id="PF08544"/>
    </source>
</evidence>
<evidence type="ECO:0000256" key="4">
    <source>
        <dbReference type="ARBA" id="ARBA00017858"/>
    </source>
</evidence>
<dbReference type="PANTHER" id="PTHR20861:SF1">
    <property type="entry name" value="HOMOSERINE KINASE"/>
    <property type="match status" value="1"/>
</dbReference>
<feature type="domain" description="GHMP kinase C-terminal" evidence="14">
    <location>
        <begin position="211"/>
        <end position="287"/>
    </location>
</feature>
<gene>
    <name evidence="12" type="primary">thrB</name>
    <name evidence="15" type="ORF">MYP_1180</name>
</gene>
<dbReference type="HAMAP" id="MF_00384">
    <property type="entry name" value="Homoser_kinase"/>
    <property type="match status" value="1"/>
</dbReference>
<evidence type="ECO:0000256" key="1">
    <source>
        <dbReference type="ARBA" id="ARBA00005015"/>
    </source>
</evidence>
<dbReference type="InterPro" id="IPR006204">
    <property type="entry name" value="GHMP_kinase_N_dom"/>
</dbReference>
<evidence type="ECO:0000256" key="11">
    <source>
        <dbReference type="ARBA" id="ARBA00049375"/>
    </source>
</evidence>
<keyword evidence="16" id="KW-1185">Reference proteome</keyword>
<dbReference type="UniPathway" id="UPA00050">
    <property type="reaction ID" value="UER00064"/>
</dbReference>
<dbReference type="PIRSF" id="PIRSF000676">
    <property type="entry name" value="Homoser_kin"/>
    <property type="match status" value="1"/>
</dbReference>
<dbReference type="Gene3D" id="3.30.70.890">
    <property type="entry name" value="GHMP kinase, C-terminal domain"/>
    <property type="match status" value="1"/>
</dbReference>
<dbReference type="SUPFAM" id="SSF55060">
    <property type="entry name" value="GHMP Kinase, C-terminal domain"/>
    <property type="match status" value="1"/>
</dbReference>
<dbReference type="RefSeq" id="WP_045459738.1">
    <property type="nucleotide sequence ID" value="NZ_BBLT01000002.1"/>
</dbReference>
<organism evidence="15 16">
    <name type="scientific">Sporocytophaga myxococcoides</name>
    <dbReference type="NCBI Taxonomy" id="153721"/>
    <lineage>
        <taxon>Bacteria</taxon>
        <taxon>Pseudomonadati</taxon>
        <taxon>Bacteroidota</taxon>
        <taxon>Cytophagia</taxon>
        <taxon>Cytophagales</taxon>
        <taxon>Cytophagaceae</taxon>
        <taxon>Sporocytophaga</taxon>
    </lineage>
</organism>
<evidence type="ECO:0000256" key="12">
    <source>
        <dbReference type="HAMAP-Rule" id="MF_00384"/>
    </source>
</evidence>
<keyword evidence="5 12" id="KW-0028">Amino-acid biosynthesis</keyword>
<evidence type="ECO:0000259" key="13">
    <source>
        <dbReference type="Pfam" id="PF00288"/>
    </source>
</evidence>
<dbReference type="Proteomes" id="UP000030185">
    <property type="component" value="Unassembled WGS sequence"/>
</dbReference>
<comment type="subcellular location">
    <subcellularLocation>
        <location evidence="12">Cytoplasm</location>
    </subcellularLocation>
</comment>
<dbReference type="NCBIfam" id="TIGR00191">
    <property type="entry name" value="thrB"/>
    <property type="match status" value="1"/>
</dbReference>
<comment type="pathway">
    <text evidence="1 12">Amino-acid biosynthesis; L-threonine biosynthesis; L-threonine from L-aspartate: step 4/5.</text>
</comment>
<accession>A0A098LBZ7</accession>
<feature type="domain" description="GHMP kinase N-terminal" evidence="13">
    <location>
        <begin position="63"/>
        <end position="150"/>
    </location>
</feature>
<dbReference type="PROSITE" id="PS00627">
    <property type="entry name" value="GHMP_KINASES_ATP"/>
    <property type="match status" value="1"/>
</dbReference>
<comment type="similarity">
    <text evidence="2 12">Belongs to the GHMP kinase family. Homoserine kinase subfamily.</text>
</comment>
<evidence type="ECO:0000313" key="16">
    <source>
        <dbReference type="Proteomes" id="UP000030185"/>
    </source>
</evidence>
<keyword evidence="6 12" id="KW-0808">Transferase</keyword>
<comment type="caution">
    <text evidence="15">The sequence shown here is derived from an EMBL/GenBank/DDBJ whole genome shotgun (WGS) entry which is preliminary data.</text>
</comment>
<dbReference type="AlphaFoldDB" id="A0A098LBZ7"/>
<dbReference type="SUPFAM" id="SSF54211">
    <property type="entry name" value="Ribosomal protein S5 domain 2-like"/>
    <property type="match status" value="1"/>
</dbReference>
<comment type="function">
    <text evidence="12">Catalyzes the ATP-dependent phosphorylation of L-homoserine to L-homoserine phosphate.</text>
</comment>
<name>A0A098LBZ7_9BACT</name>
<evidence type="ECO:0000256" key="5">
    <source>
        <dbReference type="ARBA" id="ARBA00022605"/>
    </source>
</evidence>
<reference evidence="15 16" key="1">
    <citation type="submission" date="2014-09" db="EMBL/GenBank/DDBJ databases">
        <title>Sporocytophaga myxococcoides PG-01 genome sequencing.</title>
        <authorList>
            <person name="Liu L."/>
            <person name="Gao P.J."/>
            <person name="Chen G.J."/>
            <person name="Wang L.S."/>
        </authorList>
    </citation>
    <scope>NUCLEOTIDE SEQUENCE [LARGE SCALE GENOMIC DNA]</scope>
    <source>
        <strain evidence="15 16">PG-01</strain>
    </source>
</reference>
<sequence>MKDSIKVFAPATVANVACGFDVLGFAVENPGDEVVLTKKSTPGVKITTITGDEGRLTKDADKNTVGVAVSRFLKHLQIDAGIDITLHKKMPLGSGLGSSAASAVAGVFAVNQLLGMPLNQQELLPFAMEGERIACGSAHADNVAPSLLGGFVLIRSYDPLDVIKIPTPANLYSTIIHPQVEVQTKDAREILKKQIPLRDAVTQWGNVGGLIAGLMLSDYQLIGRSMKDVIVEPIRAILIPGFEDVKQAALSAGALGCGISGSGPSIFALSTSEEIAHKVGSEMQKVLNSIQIGSEVYISKINNSGPQILD</sequence>
<dbReference type="EC" id="2.7.1.39" evidence="3 12"/>
<evidence type="ECO:0000256" key="7">
    <source>
        <dbReference type="ARBA" id="ARBA00022697"/>
    </source>
</evidence>
<dbReference type="PANTHER" id="PTHR20861">
    <property type="entry name" value="HOMOSERINE/4-DIPHOSPHOCYTIDYL-2-C-METHYL-D-ERYTHRITOL KINASE"/>
    <property type="match status" value="1"/>
</dbReference>
<dbReference type="InterPro" id="IPR000870">
    <property type="entry name" value="Homoserine_kinase"/>
</dbReference>
<evidence type="ECO:0000256" key="6">
    <source>
        <dbReference type="ARBA" id="ARBA00022679"/>
    </source>
</evidence>
<keyword evidence="7 12" id="KW-0791">Threonine biosynthesis</keyword>
<dbReference type="EMBL" id="BBLT01000002">
    <property type="protein sequence ID" value="GAL83952.1"/>
    <property type="molecule type" value="Genomic_DNA"/>
</dbReference>
<proteinExistence type="inferred from homology"/>
<dbReference type="GO" id="GO:0005737">
    <property type="term" value="C:cytoplasm"/>
    <property type="evidence" value="ECO:0007669"/>
    <property type="project" value="UniProtKB-SubCell"/>
</dbReference>
<dbReference type="NCBIfam" id="NF002288">
    <property type="entry name" value="PRK01212.1-4"/>
    <property type="match status" value="1"/>
</dbReference>
<dbReference type="GO" id="GO:0005524">
    <property type="term" value="F:ATP binding"/>
    <property type="evidence" value="ECO:0007669"/>
    <property type="project" value="UniProtKB-UniRule"/>
</dbReference>